<evidence type="ECO:0000259" key="5">
    <source>
        <dbReference type="Pfam" id="PF22780"/>
    </source>
</evidence>
<dbReference type="InterPro" id="IPR036188">
    <property type="entry name" value="FAD/NAD-bd_sf"/>
</dbReference>
<dbReference type="SUPFAM" id="SSF51905">
    <property type="entry name" value="FAD/NAD(P)-binding domain"/>
    <property type="match status" value="1"/>
</dbReference>
<dbReference type="InterPro" id="IPR057661">
    <property type="entry name" value="RsdA/BaiN/AoA(So)_Rossmann"/>
</dbReference>
<dbReference type="NCBIfam" id="TIGR00275">
    <property type="entry name" value="aminoacetone oxidase family FAD-binding enzyme"/>
    <property type="match status" value="1"/>
</dbReference>
<protein>
    <submittedName>
        <fullName evidence="6">Aminoacetone oxidase family FAD-binding enzyme</fullName>
    </submittedName>
</protein>
<evidence type="ECO:0000256" key="3">
    <source>
        <dbReference type="ARBA" id="ARBA00022827"/>
    </source>
</evidence>
<dbReference type="Gene3D" id="3.50.50.60">
    <property type="entry name" value="FAD/NAD(P)-binding domain"/>
    <property type="match status" value="1"/>
</dbReference>
<evidence type="ECO:0000313" key="7">
    <source>
        <dbReference type="Proteomes" id="UP000824124"/>
    </source>
</evidence>
<dbReference type="Gene3D" id="1.10.8.260">
    <property type="entry name" value="HI0933 insert domain-like"/>
    <property type="match status" value="1"/>
</dbReference>
<comment type="cofactor">
    <cofactor evidence="1">
        <name>FAD</name>
        <dbReference type="ChEBI" id="CHEBI:57692"/>
    </cofactor>
</comment>
<keyword evidence="3" id="KW-0274">FAD</keyword>
<proteinExistence type="predicted"/>
<dbReference type="InterPro" id="IPR004792">
    <property type="entry name" value="BaiN-like"/>
</dbReference>
<reference evidence="6" key="1">
    <citation type="submission" date="2020-10" db="EMBL/GenBank/DDBJ databases">
        <authorList>
            <person name="Gilroy R."/>
        </authorList>
    </citation>
    <scope>NUCLEOTIDE SEQUENCE</scope>
    <source>
        <strain evidence="6">2830</strain>
    </source>
</reference>
<dbReference type="PANTHER" id="PTHR42887:SF2">
    <property type="entry name" value="OS12G0638800 PROTEIN"/>
    <property type="match status" value="1"/>
</dbReference>
<sequence length="419" mass="44375">MRKFDVIIIGAGAAGLMAALQLKRENPNIAAVILEKALRPGKKLLATGGGRCNIANRRAGKAYYFTASGHNPAFVQPALAAYPVADNLAFFANLGLLTKEEEDGKIYPMGDQAAAVLDVLRLQAAANGVSIFTETEVTALAPGWHIITTQGSFTARAIILTPGGVASPQLGTAGNFAQLMAPLGHKTTRLYPALTQLKCQSNFHKALQGVKFTGKATLWQKNTRLAEAAGEVLFTSYGLSGPPILQLSRLAAMNYPQPPQPEITVQLDLLPAFTIEEIRADLARRRALPFTLEDTLSGLLNKRLGQQLFKLSTSKKLSAAASSLTDAEINTLAANIKSLTLTVSGVCGWREAQVMAGGLSLDQFDPKTLGSRLAPGLFAAGEVLDICGSCGGYNLSWAWSSGRLAAHSAALYLKEGENA</sequence>
<name>A0A9D1HKP9_9FIRM</name>
<dbReference type="PANTHER" id="PTHR42887">
    <property type="entry name" value="OS12G0638800 PROTEIN"/>
    <property type="match status" value="1"/>
</dbReference>
<dbReference type="EMBL" id="DVMH01000032">
    <property type="protein sequence ID" value="HIU10864.1"/>
    <property type="molecule type" value="Genomic_DNA"/>
</dbReference>
<comment type="caution">
    <text evidence="6">The sequence shown here is derived from an EMBL/GenBank/DDBJ whole genome shotgun (WGS) entry which is preliminary data.</text>
</comment>
<evidence type="ECO:0000313" key="6">
    <source>
        <dbReference type="EMBL" id="HIU10864.1"/>
    </source>
</evidence>
<evidence type="ECO:0000259" key="4">
    <source>
        <dbReference type="Pfam" id="PF03486"/>
    </source>
</evidence>
<dbReference type="Proteomes" id="UP000824124">
    <property type="component" value="Unassembled WGS sequence"/>
</dbReference>
<dbReference type="AlphaFoldDB" id="A0A9D1HKP9"/>
<dbReference type="Pfam" id="PF03486">
    <property type="entry name" value="HI0933_like"/>
    <property type="match status" value="1"/>
</dbReference>
<gene>
    <name evidence="6" type="ORF">IAB00_06475</name>
</gene>
<dbReference type="Gene3D" id="2.40.30.10">
    <property type="entry name" value="Translation factors"/>
    <property type="match status" value="1"/>
</dbReference>
<feature type="domain" description="RsdA/BaiN/AoA(So)-like Rossmann fold-like" evidence="4">
    <location>
        <begin position="5"/>
        <end position="407"/>
    </location>
</feature>
<dbReference type="InterPro" id="IPR023166">
    <property type="entry name" value="BaiN-like_dom_sf"/>
</dbReference>
<accession>A0A9D1HKP9</accession>
<keyword evidence="2" id="KW-0285">Flavoprotein</keyword>
<dbReference type="SUPFAM" id="SSF160996">
    <property type="entry name" value="HI0933 insert domain-like"/>
    <property type="match status" value="1"/>
</dbReference>
<organism evidence="6 7">
    <name type="scientific">Candidatus Avidehalobacter gallistercoris</name>
    <dbReference type="NCBI Taxonomy" id="2840694"/>
    <lineage>
        <taxon>Bacteria</taxon>
        <taxon>Bacillati</taxon>
        <taxon>Bacillota</taxon>
        <taxon>Clostridia</taxon>
        <taxon>Eubacteriales</taxon>
        <taxon>Peptococcaceae</taxon>
        <taxon>Peptococcaceae incertae sedis</taxon>
        <taxon>Candidatus Avidehalobacter</taxon>
    </lineage>
</organism>
<dbReference type="Pfam" id="PF22780">
    <property type="entry name" value="HI0933_like_1st"/>
    <property type="match status" value="1"/>
</dbReference>
<evidence type="ECO:0000256" key="1">
    <source>
        <dbReference type="ARBA" id="ARBA00001974"/>
    </source>
</evidence>
<evidence type="ECO:0000256" key="2">
    <source>
        <dbReference type="ARBA" id="ARBA00022630"/>
    </source>
</evidence>
<dbReference type="InterPro" id="IPR055178">
    <property type="entry name" value="RsdA/BaiN/AoA(So)-like_dom"/>
</dbReference>
<feature type="domain" description="RsdA/BaiN/AoA(So)-like insert" evidence="5">
    <location>
        <begin position="191"/>
        <end position="354"/>
    </location>
</feature>
<reference evidence="6" key="2">
    <citation type="journal article" date="2021" name="PeerJ">
        <title>Extensive microbial diversity within the chicken gut microbiome revealed by metagenomics and culture.</title>
        <authorList>
            <person name="Gilroy R."/>
            <person name="Ravi A."/>
            <person name="Getino M."/>
            <person name="Pursley I."/>
            <person name="Horton D.L."/>
            <person name="Alikhan N.F."/>
            <person name="Baker D."/>
            <person name="Gharbi K."/>
            <person name="Hall N."/>
            <person name="Watson M."/>
            <person name="Adriaenssens E.M."/>
            <person name="Foster-Nyarko E."/>
            <person name="Jarju S."/>
            <person name="Secka A."/>
            <person name="Antonio M."/>
            <person name="Oren A."/>
            <person name="Chaudhuri R.R."/>
            <person name="La Ragione R."/>
            <person name="Hildebrand F."/>
            <person name="Pallen M.J."/>
        </authorList>
    </citation>
    <scope>NUCLEOTIDE SEQUENCE</scope>
    <source>
        <strain evidence="6">2830</strain>
    </source>
</reference>